<dbReference type="GO" id="GO:0140359">
    <property type="term" value="F:ABC-type transporter activity"/>
    <property type="evidence" value="ECO:0007669"/>
    <property type="project" value="InterPro"/>
</dbReference>
<evidence type="ECO:0000256" key="9">
    <source>
        <dbReference type="SAM" id="Phobius"/>
    </source>
</evidence>
<keyword evidence="8 9" id="KW-0472">Membrane</keyword>
<dbReference type="GO" id="GO:0015920">
    <property type="term" value="P:lipopolysaccharide transport"/>
    <property type="evidence" value="ECO:0007669"/>
    <property type="project" value="TreeGrafter"/>
</dbReference>
<evidence type="ECO:0000313" key="11">
    <source>
        <dbReference type="EMBL" id="ENN84223.1"/>
    </source>
</evidence>
<dbReference type="EMBL" id="AQHN01000089">
    <property type="protein sequence ID" value="ENN84223.1"/>
    <property type="molecule type" value="Genomic_DNA"/>
</dbReference>
<accession>N6U1I3</accession>
<keyword evidence="3" id="KW-0813">Transport</keyword>
<evidence type="ECO:0000256" key="4">
    <source>
        <dbReference type="ARBA" id="ARBA00022475"/>
    </source>
</evidence>
<evidence type="ECO:0000256" key="1">
    <source>
        <dbReference type="ARBA" id="ARBA00004651"/>
    </source>
</evidence>
<keyword evidence="7" id="KW-0625">Polysaccharide transport</keyword>
<comment type="subcellular location">
    <subcellularLocation>
        <location evidence="1">Cell membrane</location>
        <topology evidence="1">Multi-pass membrane protein</topology>
    </subcellularLocation>
</comment>
<dbReference type="STRING" id="363754.RHSP_76989"/>
<dbReference type="Proteomes" id="UP000012429">
    <property type="component" value="Unassembled WGS sequence"/>
</dbReference>
<reference evidence="11 12" key="1">
    <citation type="journal article" date="2012" name="BMC Genomics">
        <title>Genomic basis of broad host range and environmental adaptability of Rhizobium tropici CIAT 899 and Rhizobium sp. PRF 81 which are used in inoculants for common bean (Phaseolus vulgaris L.).</title>
        <authorList>
            <person name="Ormeno-Orrillo E."/>
            <person name="Menna P."/>
            <person name="Almeida L.G."/>
            <person name="Ollero F.J."/>
            <person name="Nicolas M.F."/>
            <person name="Pains Rodrigues E."/>
            <person name="Shigueyoshi Nakatani A."/>
            <person name="Silva Batista J.S."/>
            <person name="Oliveira Chueire L.M."/>
            <person name="Souza R.C."/>
            <person name="Ribeiro Vasconcelos A.T."/>
            <person name="Megias M."/>
            <person name="Hungria M."/>
            <person name="Martinez-Romero E."/>
        </authorList>
    </citation>
    <scope>NUCLEOTIDE SEQUENCE [LARGE SCALE GENOMIC DNA]</scope>
    <source>
        <strain evidence="11 12">PRF 81</strain>
    </source>
</reference>
<organism evidence="11 12">
    <name type="scientific">Rhizobium freirei PRF 81</name>
    <dbReference type="NCBI Taxonomy" id="363754"/>
    <lineage>
        <taxon>Bacteria</taxon>
        <taxon>Pseudomonadati</taxon>
        <taxon>Pseudomonadota</taxon>
        <taxon>Alphaproteobacteria</taxon>
        <taxon>Hyphomicrobiales</taxon>
        <taxon>Rhizobiaceae</taxon>
        <taxon>Rhizobium/Agrobacterium group</taxon>
        <taxon>Rhizobium</taxon>
    </lineage>
</organism>
<dbReference type="PATRIC" id="fig|363754.4.peg.6058"/>
<gene>
    <name evidence="11" type="primary">rbfD</name>
    <name evidence="11" type="ORF">RHSP_76989</name>
</gene>
<evidence type="ECO:0000256" key="8">
    <source>
        <dbReference type="ARBA" id="ARBA00023136"/>
    </source>
</evidence>
<dbReference type="Pfam" id="PF01061">
    <property type="entry name" value="ABC2_membrane"/>
    <property type="match status" value="1"/>
</dbReference>
<feature type="transmembrane region" description="Helical" evidence="9">
    <location>
        <begin position="75"/>
        <end position="100"/>
    </location>
</feature>
<feature type="transmembrane region" description="Helical" evidence="9">
    <location>
        <begin position="193"/>
        <end position="215"/>
    </location>
</feature>
<sequence>MWIALSTGVTIFALGLVWSLLWKMPVAGILPYITVAMIFWGLISGTLNESTVALTSTGNLFLNQKTSFSVAIYTLIYRNLITTGYNFIIVVVVFACFQVVPNWNIFLIFPGIVLTVLFLVPACYILALITTRFRDAAPLTQSLTQIGYFVTPVLWRPEFIPQNYQWMNIVNPFSVFLALLRDPVLGVETSATVWAVALAYTAFIWIVGLPFIGIYHKRAIYWI</sequence>
<evidence type="ECO:0000256" key="3">
    <source>
        <dbReference type="ARBA" id="ARBA00022448"/>
    </source>
</evidence>
<evidence type="ECO:0000256" key="2">
    <source>
        <dbReference type="ARBA" id="ARBA00007783"/>
    </source>
</evidence>
<evidence type="ECO:0000259" key="10">
    <source>
        <dbReference type="Pfam" id="PF01061"/>
    </source>
</evidence>
<comment type="similarity">
    <text evidence="2">Belongs to the ABC-2 integral membrane protein family.</text>
</comment>
<proteinExistence type="inferred from homology"/>
<keyword evidence="6 9" id="KW-1133">Transmembrane helix</keyword>
<evidence type="ECO:0000256" key="5">
    <source>
        <dbReference type="ARBA" id="ARBA00022692"/>
    </source>
</evidence>
<dbReference type="GO" id="GO:0015774">
    <property type="term" value="P:polysaccharide transport"/>
    <property type="evidence" value="ECO:0007669"/>
    <property type="project" value="UniProtKB-KW"/>
</dbReference>
<protein>
    <submittedName>
        <fullName evidence="11">O-antigen/lipopolysaccharide transport integral membrane protein ABC transporter RfbD</fullName>
    </submittedName>
</protein>
<name>N6U1I3_9HYPH</name>
<evidence type="ECO:0000256" key="6">
    <source>
        <dbReference type="ARBA" id="ARBA00022989"/>
    </source>
</evidence>
<dbReference type="PANTHER" id="PTHR30413">
    <property type="entry name" value="INNER MEMBRANE TRANSPORT PERMEASE"/>
    <property type="match status" value="1"/>
</dbReference>
<feature type="transmembrane region" description="Helical" evidence="9">
    <location>
        <begin position="106"/>
        <end position="129"/>
    </location>
</feature>
<comment type="caution">
    <text evidence="11">The sequence shown here is derived from an EMBL/GenBank/DDBJ whole genome shotgun (WGS) entry which is preliminary data.</text>
</comment>
<keyword evidence="12" id="KW-1185">Reference proteome</keyword>
<dbReference type="PANTHER" id="PTHR30413:SF10">
    <property type="entry name" value="CAPSULE POLYSACCHARIDE EXPORT INNER-MEMBRANE PROTEIN CTRC"/>
    <property type="match status" value="1"/>
</dbReference>
<feature type="domain" description="ABC-2 type transporter transmembrane" evidence="10">
    <location>
        <begin position="6"/>
        <end position="182"/>
    </location>
</feature>
<dbReference type="GO" id="GO:0005886">
    <property type="term" value="C:plasma membrane"/>
    <property type="evidence" value="ECO:0007669"/>
    <property type="project" value="UniProtKB-SubCell"/>
</dbReference>
<keyword evidence="5 9" id="KW-0812">Transmembrane</keyword>
<evidence type="ECO:0000313" key="12">
    <source>
        <dbReference type="Proteomes" id="UP000012429"/>
    </source>
</evidence>
<keyword evidence="7" id="KW-0762">Sugar transport</keyword>
<dbReference type="InterPro" id="IPR013525">
    <property type="entry name" value="ABC2_TM"/>
</dbReference>
<dbReference type="AlphaFoldDB" id="N6U1I3"/>
<evidence type="ECO:0000256" key="7">
    <source>
        <dbReference type="ARBA" id="ARBA00023047"/>
    </source>
</evidence>
<keyword evidence="4" id="KW-1003">Cell membrane</keyword>
<feature type="transmembrane region" description="Helical" evidence="9">
    <location>
        <begin position="29"/>
        <end position="54"/>
    </location>
</feature>